<evidence type="ECO:0000256" key="2">
    <source>
        <dbReference type="ARBA" id="ARBA00007639"/>
    </source>
</evidence>
<comment type="similarity">
    <text evidence="2">Belongs to the bacterial solute-binding protein 2 family.</text>
</comment>
<keyword evidence="3 4" id="KW-0732">Signal</keyword>
<evidence type="ECO:0000313" key="7">
    <source>
        <dbReference type="Proteomes" id="UP000005384"/>
    </source>
</evidence>
<comment type="caution">
    <text evidence="6">The sequence shown here is derived from an EMBL/GenBank/DDBJ whole genome shotgun (WGS) entry which is preliminary data.</text>
</comment>
<dbReference type="OrthoDB" id="9769193at2"/>
<feature type="domain" description="Periplasmic binding protein" evidence="5">
    <location>
        <begin position="56"/>
        <end position="314"/>
    </location>
</feature>
<dbReference type="GO" id="GO:0030313">
    <property type="term" value="C:cell envelope"/>
    <property type="evidence" value="ECO:0007669"/>
    <property type="project" value="UniProtKB-SubCell"/>
</dbReference>
<protein>
    <recommendedName>
        <fullName evidence="5">Periplasmic binding protein domain-containing protein</fullName>
    </recommendedName>
</protein>
<dbReference type="InterPro" id="IPR028082">
    <property type="entry name" value="Peripla_BP_I"/>
</dbReference>
<dbReference type="EMBL" id="ADLN01000009">
    <property type="protein sequence ID" value="EHI60997.1"/>
    <property type="molecule type" value="Genomic_DNA"/>
</dbReference>
<feature type="chain" id="PRO_5003478598" description="Periplasmic binding protein domain-containing protein" evidence="4">
    <location>
        <begin position="29"/>
        <end position="336"/>
    </location>
</feature>
<dbReference type="GO" id="GO:0030246">
    <property type="term" value="F:carbohydrate binding"/>
    <property type="evidence" value="ECO:0007669"/>
    <property type="project" value="UniProtKB-ARBA"/>
</dbReference>
<dbReference type="PANTHER" id="PTHR46847">
    <property type="entry name" value="D-ALLOSE-BINDING PERIPLASMIC PROTEIN-RELATED"/>
    <property type="match status" value="1"/>
</dbReference>
<proteinExistence type="inferred from homology"/>
<organism evidence="6 7">
    <name type="scientific">Hungatella hathewayi WAL-18680</name>
    <dbReference type="NCBI Taxonomy" id="742737"/>
    <lineage>
        <taxon>Bacteria</taxon>
        <taxon>Bacillati</taxon>
        <taxon>Bacillota</taxon>
        <taxon>Clostridia</taxon>
        <taxon>Lachnospirales</taxon>
        <taxon>Lachnospiraceae</taxon>
        <taxon>Hungatella</taxon>
    </lineage>
</organism>
<dbReference type="HOGENOM" id="CLU_037628_3_2_9"/>
<dbReference type="AlphaFoldDB" id="G5IC79"/>
<evidence type="ECO:0000256" key="4">
    <source>
        <dbReference type="SAM" id="SignalP"/>
    </source>
</evidence>
<dbReference type="SUPFAM" id="SSF53822">
    <property type="entry name" value="Periplasmic binding protein-like I"/>
    <property type="match status" value="1"/>
</dbReference>
<comment type="subcellular location">
    <subcellularLocation>
        <location evidence="1">Cell envelope</location>
    </subcellularLocation>
</comment>
<dbReference type="PANTHER" id="PTHR46847:SF1">
    <property type="entry name" value="D-ALLOSE-BINDING PERIPLASMIC PROTEIN-RELATED"/>
    <property type="match status" value="1"/>
</dbReference>
<gene>
    <name evidence="6" type="ORF">HMPREF9473_01062</name>
</gene>
<sequence>MRKNGMAGIMITAALVLGLLAGCGQKEAAGSAAKATDAGSVAKAETGEAQGKNLRIGVCLFTKNDEWLAEISDQFESQGTKKGYEISVQDGNQENEKQMQQIENFIAKQYDAIVVSAADVEGILPAIDKCQEAGIPVIAIDTPIEHEWVSTCISWDNYATGKALGEYAVSYIQEHLKEKEEVHVVLINAPVYPHLAARDEGFREALKAEPKAKIIVEQESPGSREIAANIINNNIAKGIDMVYGVVDNHAWGAVTALEEAQAEACCVLSCGGYGEEPFTALEQDHPYYKALIVVPPQNVVTDSLDAVEKILNGETVDKITNIEFGLASHETVENYK</sequence>
<dbReference type="PATRIC" id="fig|742737.3.peg.1067"/>
<feature type="signal peptide" evidence="4">
    <location>
        <begin position="1"/>
        <end position="28"/>
    </location>
</feature>
<dbReference type="PROSITE" id="PS51257">
    <property type="entry name" value="PROKAR_LIPOPROTEIN"/>
    <property type="match status" value="1"/>
</dbReference>
<dbReference type="Proteomes" id="UP000005384">
    <property type="component" value="Unassembled WGS sequence"/>
</dbReference>
<dbReference type="Gene3D" id="3.40.50.2300">
    <property type="match status" value="2"/>
</dbReference>
<dbReference type="RefSeq" id="WP_006779048.1">
    <property type="nucleotide sequence ID" value="NZ_CP040506.1"/>
</dbReference>
<name>G5IC79_9FIRM</name>
<evidence type="ECO:0000259" key="5">
    <source>
        <dbReference type="Pfam" id="PF13407"/>
    </source>
</evidence>
<reference evidence="6 7" key="1">
    <citation type="submission" date="2011-08" db="EMBL/GenBank/DDBJ databases">
        <title>The Genome Sequence of Clostridium hathewayi WAL-18680.</title>
        <authorList>
            <consortium name="The Broad Institute Genome Sequencing Platform"/>
            <person name="Earl A."/>
            <person name="Ward D."/>
            <person name="Feldgarden M."/>
            <person name="Gevers D."/>
            <person name="Finegold S.M."/>
            <person name="Summanen P.H."/>
            <person name="Molitoris D.R."/>
            <person name="Song M."/>
            <person name="Daigneault M."/>
            <person name="Allen-Vercoe E."/>
            <person name="Young S.K."/>
            <person name="Zeng Q."/>
            <person name="Gargeya S."/>
            <person name="Fitzgerald M."/>
            <person name="Haas B."/>
            <person name="Abouelleil A."/>
            <person name="Alvarado L."/>
            <person name="Arachchi H.M."/>
            <person name="Berlin A."/>
            <person name="Brown A."/>
            <person name="Chapman S.B."/>
            <person name="Chen Z."/>
            <person name="Dunbar C."/>
            <person name="Freedman E."/>
            <person name="Gearin G."/>
            <person name="Gellesch M."/>
            <person name="Goldberg J."/>
            <person name="Griggs A."/>
            <person name="Gujja S."/>
            <person name="Heiman D."/>
            <person name="Howarth C."/>
            <person name="Larson L."/>
            <person name="Lui A."/>
            <person name="MacDonald P.J.P."/>
            <person name="Montmayeur A."/>
            <person name="Murphy C."/>
            <person name="Neiman D."/>
            <person name="Pearson M."/>
            <person name="Priest M."/>
            <person name="Roberts A."/>
            <person name="Saif S."/>
            <person name="Shea T."/>
            <person name="Shenoy N."/>
            <person name="Sisk P."/>
            <person name="Stolte C."/>
            <person name="Sykes S."/>
            <person name="Wortman J."/>
            <person name="Nusbaum C."/>
            <person name="Birren B."/>
        </authorList>
    </citation>
    <scope>NUCLEOTIDE SEQUENCE [LARGE SCALE GENOMIC DNA]</scope>
    <source>
        <strain evidence="6 7">WAL-18680</strain>
    </source>
</reference>
<evidence type="ECO:0000313" key="6">
    <source>
        <dbReference type="EMBL" id="EHI60997.1"/>
    </source>
</evidence>
<dbReference type="InterPro" id="IPR025997">
    <property type="entry name" value="SBP_2_dom"/>
</dbReference>
<dbReference type="Pfam" id="PF13407">
    <property type="entry name" value="Peripla_BP_4"/>
    <property type="match status" value="1"/>
</dbReference>
<accession>G5IC79</accession>
<keyword evidence="7" id="KW-1185">Reference proteome</keyword>
<evidence type="ECO:0000256" key="3">
    <source>
        <dbReference type="ARBA" id="ARBA00022729"/>
    </source>
</evidence>
<evidence type="ECO:0000256" key="1">
    <source>
        <dbReference type="ARBA" id="ARBA00004196"/>
    </source>
</evidence>